<keyword evidence="2" id="KW-1185">Reference proteome</keyword>
<gene>
    <name evidence="1" type="ORF">OESDEN_18104</name>
</gene>
<organism evidence="1 2">
    <name type="scientific">Oesophagostomum dentatum</name>
    <name type="common">Nodular worm</name>
    <dbReference type="NCBI Taxonomy" id="61180"/>
    <lineage>
        <taxon>Eukaryota</taxon>
        <taxon>Metazoa</taxon>
        <taxon>Ecdysozoa</taxon>
        <taxon>Nematoda</taxon>
        <taxon>Chromadorea</taxon>
        <taxon>Rhabditida</taxon>
        <taxon>Rhabditina</taxon>
        <taxon>Rhabditomorpha</taxon>
        <taxon>Strongyloidea</taxon>
        <taxon>Strongylidae</taxon>
        <taxon>Oesophagostomum</taxon>
    </lineage>
</organism>
<reference evidence="1 2" key="1">
    <citation type="submission" date="2014-03" db="EMBL/GenBank/DDBJ databases">
        <title>Draft genome of the hookworm Oesophagostomum dentatum.</title>
        <authorList>
            <person name="Mitreva M."/>
        </authorList>
    </citation>
    <scope>NUCLEOTIDE SEQUENCE [LARGE SCALE GENOMIC DNA]</scope>
    <source>
        <strain evidence="1 2">OD-Hann</strain>
    </source>
</reference>
<dbReference type="Proteomes" id="UP000053660">
    <property type="component" value="Unassembled WGS sequence"/>
</dbReference>
<dbReference type="EMBL" id="KN581390">
    <property type="protein sequence ID" value="KHJ82204.1"/>
    <property type="molecule type" value="Genomic_DNA"/>
</dbReference>
<evidence type="ECO:0000313" key="2">
    <source>
        <dbReference type="Proteomes" id="UP000053660"/>
    </source>
</evidence>
<dbReference type="AlphaFoldDB" id="A0A0B1SBC2"/>
<accession>A0A0B1SBC2</accession>
<proteinExistence type="predicted"/>
<name>A0A0B1SBC2_OESDE</name>
<protein>
    <submittedName>
        <fullName evidence="1">Uncharacterized protein</fullName>
    </submittedName>
</protein>
<evidence type="ECO:0000313" key="1">
    <source>
        <dbReference type="EMBL" id="KHJ82204.1"/>
    </source>
</evidence>
<sequence>MLASCFFRPSRLFLVQRLTVEMRPIVIFRWSRSRLPLNR</sequence>